<dbReference type="InterPro" id="IPR052715">
    <property type="entry name" value="RAYT_transposase"/>
</dbReference>
<dbReference type="SMART" id="SM01321">
    <property type="entry name" value="Y1_Tnp"/>
    <property type="match status" value="1"/>
</dbReference>
<comment type="caution">
    <text evidence="2">The sequence shown here is derived from an EMBL/GenBank/DDBJ whole genome shotgun (WGS) entry which is preliminary data.</text>
</comment>
<dbReference type="InterPro" id="IPR002686">
    <property type="entry name" value="Transposase_17"/>
</dbReference>
<gene>
    <name evidence="2" type="ORF">A2731_04305</name>
</gene>
<dbReference type="GO" id="GO:0004803">
    <property type="term" value="F:transposase activity"/>
    <property type="evidence" value="ECO:0007669"/>
    <property type="project" value="InterPro"/>
</dbReference>
<evidence type="ECO:0000259" key="1">
    <source>
        <dbReference type="SMART" id="SM01321"/>
    </source>
</evidence>
<proteinExistence type="predicted"/>
<sequence length="173" mass="20717">MLSRDRKLNRLRDFNYSDFGYYFVTVCTKDRVCYFGDVRGEEMVLNIFGQIVKQQWLWLGEKYQYIELDQFNILPNHIHGIIIINPIQTNYVGTGRDLSLQRDDKIKSLSELIGAFKTTSSKLIHQLGLSEFQWQRSFYDRIIRNEKELDNIRKYILENVIKWNQDINNPKNQ</sequence>
<feature type="domain" description="Transposase IS200-like" evidence="1">
    <location>
        <begin position="17"/>
        <end position="159"/>
    </location>
</feature>
<dbReference type="Proteomes" id="UP000176241">
    <property type="component" value="Unassembled WGS sequence"/>
</dbReference>
<dbReference type="Gene3D" id="3.30.70.1290">
    <property type="entry name" value="Transposase IS200-like"/>
    <property type="match status" value="1"/>
</dbReference>
<evidence type="ECO:0000313" key="3">
    <source>
        <dbReference type="Proteomes" id="UP000176241"/>
    </source>
</evidence>
<dbReference type="PANTHER" id="PTHR36966">
    <property type="entry name" value="REP-ASSOCIATED TYROSINE TRANSPOSASE"/>
    <property type="match status" value="1"/>
</dbReference>
<reference evidence="2 3" key="1">
    <citation type="journal article" date="2016" name="Nat. Commun.">
        <title>Thousands of microbial genomes shed light on interconnected biogeochemical processes in an aquifer system.</title>
        <authorList>
            <person name="Anantharaman K."/>
            <person name="Brown C.T."/>
            <person name="Hug L.A."/>
            <person name="Sharon I."/>
            <person name="Castelle C.J."/>
            <person name="Probst A.J."/>
            <person name="Thomas B.C."/>
            <person name="Singh A."/>
            <person name="Wilkins M.J."/>
            <person name="Karaoz U."/>
            <person name="Brodie E.L."/>
            <person name="Williams K.H."/>
            <person name="Hubbard S.S."/>
            <person name="Banfield J.F."/>
        </authorList>
    </citation>
    <scope>NUCLEOTIDE SEQUENCE [LARGE SCALE GENOMIC DNA]</scope>
</reference>
<dbReference type="GO" id="GO:0006313">
    <property type="term" value="P:DNA transposition"/>
    <property type="evidence" value="ECO:0007669"/>
    <property type="project" value="InterPro"/>
</dbReference>
<evidence type="ECO:0000313" key="2">
    <source>
        <dbReference type="EMBL" id="OGY45945.1"/>
    </source>
</evidence>
<dbReference type="PANTHER" id="PTHR36966:SF1">
    <property type="entry name" value="REP-ASSOCIATED TYROSINE TRANSPOSASE"/>
    <property type="match status" value="1"/>
</dbReference>
<protein>
    <recommendedName>
        <fullName evidence="1">Transposase IS200-like domain-containing protein</fullName>
    </recommendedName>
</protein>
<dbReference type="SUPFAM" id="SSF143422">
    <property type="entry name" value="Transposase IS200-like"/>
    <property type="match status" value="1"/>
</dbReference>
<dbReference type="EMBL" id="MHIC01000007">
    <property type="protein sequence ID" value="OGY45945.1"/>
    <property type="molecule type" value="Genomic_DNA"/>
</dbReference>
<dbReference type="InterPro" id="IPR036515">
    <property type="entry name" value="Transposase_17_sf"/>
</dbReference>
<dbReference type="AlphaFoldDB" id="A0A1G1Y0T2"/>
<accession>A0A1G1Y0T2</accession>
<name>A0A1G1Y0T2_9BACT</name>
<dbReference type="GO" id="GO:0043565">
    <property type="term" value="F:sequence-specific DNA binding"/>
    <property type="evidence" value="ECO:0007669"/>
    <property type="project" value="TreeGrafter"/>
</dbReference>
<organism evidence="2 3">
    <name type="scientific">Candidatus Buchananbacteria bacterium RIFCSPHIGHO2_01_FULL_39_8</name>
    <dbReference type="NCBI Taxonomy" id="1797533"/>
    <lineage>
        <taxon>Bacteria</taxon>
        <taxon>Candidatus Buchananiibacteriota</taxon>
    </lineage>
</organism>